<sequence length="103" mass="12137">MMINQKNYLRRTVSKEPNYYLRRILLSKINHLKVRINDAISRHNDKLTTLDDLWRLVKNLNPKQSTIPPLKADDLSHTTNPQEQCNVLANAFSNNMLLTHDWI</sequence>
<proteinExistence type="predicted"/>
<protein>
    <submittedName>
        <fullName evidence="1">Uncharacterized protein</fullName>
    </submittedName>
</protein>
<evidence type="ECO:0000313" key="2">
    <source>
        <dbReference type="Proteomes" id="UP000324832"/>
    </source>
</evidence>
<dbReference type="Proteomes" id="UP000324832">
    <property type="component" value="Unassembled WGS sequence"/>
</dbReference>
<dbReference type="AlphaFoldDB" id="A0A5E4PLY2"/>
<dbReference type="EMBL" id="FZQP02000050">
    <property type="protein sequence ID" value="VVC86977.1"/>
    <property type="molecule type" value="Genomic_DNA"/>
</dbReference>
<reference evidence="1 2" key="1">
    <citation type="submission" date="2017-07" db="EMBL/GenBank/DDBJ databases">
        <authorList>
            <person name="Talla V."/>
            <person name="Backstrom N."/>
        </authorList>
    </citation>
    <scope>NUCLEOTIDE SEQUENCE [LARGE SCALE GENOMIC DNA]</scope>
</reference>
<evidence type="ECO:0000313" key="1">
    <source>
        <dbReference type="EMBL" id="VVC86977.1"/>
    </source>
</evidence>
<feature type="non-terminal residue" evidence="1">
    <location>
        <position position="103"/>
    </location>
</feature>
<name>A0A5E4PLY2_9NEOP</name>
<keyword evidence="2" id="KW-1185">Reference proteome</keyword>
<organism evidence="1 2">
    <name type="scientific">Leptidea sinapis</name>
    <dbReference type="NCBI Taxonomy" id="189913"/>
    <lineage>
        <taxon>Eukaryota</taxon>
        <taxon>Metazoa</taxon>
        <taxon>Ecdysozoa</taxon>
        <taxon>Arthropoda</taxon>
        <taxon>Hexapoda</taxon>
        <taxon>Insecta</taxon>
        <taxon>Pterygota</taxon>
        <taxon>Neoptera</taxon>
        <taxon>Endopterygota</taxon>
        <taxon>Lepidoptera</taxon>
        <taxon>Glossata</taxon>
        <taxon>Ditrysia</taxon>
        <taxon>Papilionoidea</taxon>
        <taxon>Pieridae</taxon>
        <taxon>Dismorphiinae</taxon>
        <taxon>Leptidea</taxon>
    </lineage>
</organism>
<gene>
    <name evidence="1" type="ORF">LSINAPIS_LOCUS700</name>
</gene>
<accession>A0A5E4PLY2</accession>